<comment type="caution">
    <text evidence="1">The sequence shown here is derived from an EMBL/GenBank/DDBJ whole genome shotgun (WGS) entry which is preliminary data.</text>
</comment>
<proteinExistence type="predicted"/>
<accession>A0A3S5AJD3</accession>
<keyword evidence="2" id="KW-1185">Reference proteome</keyword>
<sequence length="64" mass="7301">MRTRRGREGDGAGPEIVYSPSKLDEERDFARPTKPKCQSIWPNATESVWLLHFESEHADASELD</sequence>
<reference evidence="1" key="1">
    <citation type="submission" date="2018-11" db="EMBL/GenBank/DDBJ databases">
        <authorList>
            <consortium name="Pathogen Informatics"/>
        </authorList>
    </citation>
    <scope>NUCLEOTIDE SEQUENCE</scope>
</reference>
<evidence type="ECO:0000313" key="2">
    <source>
        <dbReference type="Proteomes" id="UP000784294"/>
    </source>
</evidence>
<dbReference type="AlphaFoldDB" id="A0A3S5AJD3"/>
<dbReference type="EMBL" id="CAAALY010035692">
    <property type="protein sequence ID" value="VEL18114.1"/>
    <property type="molecule type" value="Genomic_DNA"/>
</dbReference>
<dbReference type="Proteomes" id="UP000784294">
    <property type="component" value="Unassembled WGS sequence"/>
</dbReference>
<gene>
    <name evidence="1" type="ORF">PXEA_LOCUS11554</name>
</gene>
<protein>
    <submittedName>
        <fullName evidence="1">Uncharacterized protein</fullName>
    </submittedName>
</protein>
<evidence type="ECO:0000313" key="1">
    <source>
        <dbReference type="EMBL" id="VEL18114.1"/>
    </source>
</evidence>
<organism evidence="1 2">
    <name type="scientific">Protopolystoma xenopodis</name>
    <dbReference type="NCBI Taxonomy" id="117903"/>
    <lineage>
        <taxon>Eukaryota</taxon>
        <taxon>Metazoa</taxon>
        <taxon>Spiralia</taxon>
        <taxon>Lophotrochozoa</taxon>
        <taxon>Platyhelminthes</taxon>
        <taxon>Monogenea</taxon>
        <taxon>Polyopisthocotylea</taxon>
        <taxon>Polystomatidea</taxon>
        <taxon>Polystomatidae</taxon>
        <taxon>Protopolystoma</taxon>
    </lineage>
</organism>
<name>A0A3S5AJD3_9PLAT</name>